<dbReference type="GO" id="GO:0051996">
    <property type="term" value="F:squalene synthase [NAD(P)H] activity"/>
    <property type="evidence" value="ECO:0007669"/>
    <property type="project" value="InterPro"/>
</dbReference>
<gene>
    <name evidence="1" type="ORF">SAMN05192548_1001142</name>
</gene>
<name>A0A1M6IQ52_9BURK</name>
<dbReference type="Proteomes" id="UP000184395">
    <property type="component" value="Unassembled WGS sequence"/>
</dbReference>
<dbReference type="STRING" id="169427.SAMN05192548_1001142"/>
<dbReference type="EMBL" id="FRAB01000001">
    <property type="protein sequence ID" value="SHJ36528.1"/>
    <property type="molecule type" value="Genomic_DNA"/>
</dbReference>
<organism evidence="1 2">
    <name type="scientific">Paraburkholderia terricola</name>
    <dbReference type="NCBI Taxonomy" id="169427"/>
    <lineage>
        <taxon>Bacteria</taxon>
        <taxon>Pseudomonadati</taxon>
        <taxon>Pseudomonadota</taxon>
        <taxon>Betaproteobacteria</taxon>
        <taxon>Burkholderiales</taxon>
        <taxon>Burkholderiaceae</taxon>
        <taxon>Paraburkholderia</taxon>
    </lineage>
</organism>
<dbReference type="Gene3D" id="1.10.600.10">
    <property type="entry name" value="Farnesyl Diphosphate Synthase"/>
    <property type="match status" value="1"/>
</dbReference>
<dbReference type="PANTHER" id="PTHR31480">
    <property type="entry name" value="BIFUNCTIONAL LYCOPENE CYCLASE/PHYTOENE SYNTHASE"/>
    <property type="match status" value="1"/>
</dbReference>
<dbReference type="GO" id="GO:0016114">
    <property type="term" value="P:terpenoid biosynthetic process"/>
    <property type="evidence" value="ECO:0007669"/>
    <property type="project" value="UniProtKB-ARBA"/>
</dbReference>
<evidence type="ECO:0000313" key="2">
    <source>
        <dbReference type="Proteomes" id="UP000184395"/>
    </source>
</evidence>
<dbReference type="Pfam" id="PF00494">
    <property type="entry name" value="SQS_PSY"/>
    <property type="match status" value="1"/>
</dbReference>
<dbReference type="InterPro" id="IPR008949">
    <property type="entry name" value="Isoprenoid_synthase_dom_sf"/>
</dbReference>
<proteinExistence type="predicted"/>
<reference evidence="1 2" key="1">
    <citation type="submission" date="2016-11" db="EMBL/GenBank/DDBJ databases">
        <authorList>
            <person name="Jaros S."/>
            <person name="Januszkiewicz K."/>
            <person name="Wedrychowicz H."/>
        </authorList>
    </citation>
    <scope>NUCLEOTIDE SEQUENCE [LARGE SCALE GENOMIC DNA]</scope>
    <source>
        <strain evidence="1 2">LMG 20594</strain>
    </source>
</reference>
<evidence type="ECO:0000313" key="1">
    <source>
        <dbReference type="EMBL" id="SHJ36528.1"/>
    </source>
</evidence>
<dbReference type="CDD" id="cd00683">
    <property type="entry name" value="Trans_IPPS_HH"/>
    <property type="match status" value="1"/>
</dbReference>
<protein>
    <submittedName>
        <fullName evidence="1">Phytoene synthase</fullName>
    </submittedName>
</protein>
<accession>A0A1M6IQ52</accession>
<dbReference type="InterPro" id="IPR033904">
    <property type="entry name" value="Trans_IPPS_HH"/>
</dbReference>
<dbReference type="AlphaFoldDB" id="A0A1M6IQ52"/>
<sequence>MKGADATIFGLARARRAPVASPFARSSPHSNPVNFDEYCQQKAAPPGSSTYYALRQGPATSQPLLTALFALRREFEETVKEVSDPAIGRTKLAWWQNEIAALASGAPSHPVSKALAAYLPDVENESRALQALLAGFEMDLDQARYLDYPNLRRYVQGVGGTFASLVARATAKDAAQASTWSAPLGEALLLAQLVVETGNDARHGRIYIPIDEMQRFNVTAADLINRKYSDAFTGLMRFQTKRARDALHAALAAVPTGERRSQRTLLAQAALALALLDEIERDGYHVLHQRIALTPIRKLWIAWRAR</sequence>
<dbReference type="SUPFAM" id="SSF48576">
    <property type="entry name" value="Terpenoid synthases"/>
    <property type="match status" value="1"/>
</dbReference>
<dbReference type="InterPro" id="IPR002060">
    <property type="entry name" value="Squ/phyt_synthse"/>
</dbReference>